<dbReference type="PROSITE" id="PS00022">
    <property type="entry name" value="EGF_1"/>
    <property type="match status" value="3"/>
</dbReference>
<dbReference type="PANTHER" id="PTHR24049:SF22">
    <property type="entry name" value="DROSOPHILA CRUMBS HOMOLOG"/>
    <property type="match status" value="1"/>
</dbReference>
<feature type="domain" description="EGF-like" evidence="7">
    <location>
        <begin position="239"/>
        <end position="273"/>
    </location>
</feature>
<sequence>MHSSTIIASIIVLVTIVAKHSSVATHDSYIQALRRRTHAYNYDKNQQRNMFLRRLAQQLVEDEDSDESLRSASWKRDDSASGIIPSSVYGGAGGDPYTDANIFGNSKIFVPKIIHMVQAKYVTGTSVGIGSLQTTYQTFDGTTADGAQFGVGQNTATSSDAKDCGSFNLNPNEYIVNVTGGAKAFVYWLQFTTNLGRQSQMCGTQDGDAFTAKVPGYVLSYFAGNAGKVLNTIQFYWVKLPACLSTPCQNGGTCNTVDGSCTCKGQTSGPTCSTCGCQNGGTCSATDGSCQCKGQTSGPTCSIFCIFPLGVGGCQYGGTCDGNGNCQCKGQTSGPTCSSCGCQNGGTCDGNGNCQCKGGWTGTTCTTTPACNSANCCANTCTPCIGNDIKLPTFGSHYCGRYGLAGFPLFGIYGSLQGCQNPTSGRNFAPGGSC</sequence>
<dbReference type="PRINTS" id="PR00011">
    <property type="entry name" value="EGFLAMININ"/>
</dbReference>
<dbReference type="PROSITE" id="PS51752">
    <property type="entry name" value="JACALIN_LECTIN"/>
    <property type="match status" value="1"/>
</dbReference>
<feature type="disulfide bond" evidence="5">
    <location>
        <begin position="356"/>
        <end position="365"/>
    </location>
</feature>
<dbReference type="GO" id="GO:0045197">
    <property type="term" value="P:establishment or maintenance of epithelial cell apical/basal polarity"/>
    <property type="evidence" value="ECO:0007669"/>
    <property type="project" value="TreeGrafter"/>
</dbReference>
<keyword evidence="2 6" id="KW-0732">Signal</keyword>
<keyword evidence="4 5" id="KW-1015">Disulfide bond</keyword>
<reference evidence="9" key="1">
    <citation type="submission" date="2021-02" db="EMBL/GenBank/DDBJ databases">
        <authorList>
            <person name="Nowell W R."/>
        </authorList>
    </citation>
    <scope>NUCLEOTIDE SEQUENCE</scope>
</reference>
<feature type="signal peptide" evidence="6">
    <location>
        <begin position="1"/>
        <end position="24"/>
    </location>
</feature>
<dbReference type="Proteomes" id="UP000663891">
    <property type="component" value="Unassembled WGS sequence"/>
</dbReference>
<gene>
    <name evidence="9" type="ORF">VCS650_LOCUS29498</name>
</gene>
<dbReference type="EMBL" id="CAJNON010000457">
    <property type="protein sequence ID" value="CAF1272398.1"/>
    <property type="molecule type" value="Genomic_DNA"/>
</dbReference>
<keyword evidence="1 5" id="KW-0245">EGF-like domain</keyword>
<dbReference type="PROSITE" id="PS01186">
    <property type="entry name" value="EGF_2"/>
    <property type="match status" value="1"/>
</dbReference>
<dbReference type="GO" id="GO:0007157">
    <property type="term" value="P:heterophilic cell-cell adhesion via plasma membrane cell adhesion molecules"/>
    <property type="evidence" value="ECO:0007669"/>
    <property type="project" value="TreeGrafter"/>
</dbReference>
<dbReference type="GO" id="GO:0005886">
    <property type="term" value="C:plasma membrane"/>
    <property type="evidence" value="ECO:0007669"/>
    <property type="project" value="TreeGrafter"/>
</dbReference>
<dbReference type="InterPro" id="IPR001229">
    <property type="entry name" value="Jacalin-like_lectin_dom"/>
</dbReference>
<evidence type="ECO:0000256" key="3">
    <source>
        <dbReference type="ARBA" id="ARBA00022737"/>
    </source>
</evidence>
<evidence type="ECO:0000256" key="5">
    <source>
        <dbReference type="PROSITE-ProRule" id="PRU00076"/>
    </source>
</evidence>
<dbReference type="GO" id="GO:0032991">
    <property type="term" value="C:protein-containing complex"/>
    <property type="evidence" value="ECO:0007669"/>
    <property type="project" value="TreeGrafter"/>
</dbReference>
<dbReference type="InterPro" id="IPR036404">
    <property type="entry name" value="Jacalin-like_lectin_dom_sf"/>
</dbReference>
<protein>
    <recommendedName>
        <fullName evidence="11">EGF-like domain-containing protein</fullName>
    </recommendedName>
</protein>
<evidence type="ECO:0008006" key="11">
    <source>
        <dbReference type="Google" id="ProtNLM"/>
    </source>
</evidence>
<dbReference type="PROSITE" id="PS50026">
    <property type="entry name" value="EGF_3"/>
    <property type="match status" value="2"/>
</dbReference>
<dbReference type="SUPFAM" id="SSF51101">
    <property type="entry name" value="Mannose-binding lectins"/>
    <property type="match status" value="1"/>
</dbReference>
<dbReference type="Gene3D" id="2.100.10.30">
    <property type="entry name" value="Jacalin-like lectin domain"/>
    <property type="match status" value="1"/>
</dbReference>
<dbReference type="Gene3D" id="2.10.25.10">
    <property type="entry name" value="Laminin"/>
    <property type="match status" value="2"/>
</dbReference>
<dbReference type="OrthoDB" id="5985265at2759"/>
<organism evidence="9 10">
    <name type="scientific">Adineta steineri</name>
    <dbReference type="NCBI Taxonomy" id="433720"/>
    <lineage>
        <taxon>Eukaryota</taxon>
        <taxon>Metazoa</taxon>
        <taxon>Spiralia</taxon>
        <taxon>Gnathifera</taxon>
        <taxon>Rotifera</taxon>
        <taxon>Eurotatoria</taxon>
        <taxon>Bdelloidea</taxon>
        <taxon>Adinetida</taxon>
        <taxon>Adinetidae</taxon>
        <taxon>Adineta</taxon>
    </lineage>
</organism>
<dbReference type="SMART" id="SM00181">
    <property type="entry name" value="EGF"/>
    <property type="match status" value="2"/>
</dbReference>
<evidence type="ECO:0000313" key="9">
    <source>
        <dbReference type="EMBL" id="CAF1272398.1"/>
    </source>
</evidence>
<keyword evidence="3" id="KW-0677">Repeat</keyword>
<evidence type="ECO:0000313" key="10">
    <source>
        <dbReference type="Proteomes" id="UP000663891"/>
    </source>
</evidence>
<evidence type="ECO:0000259" key="7">
    <source>
        <dbReference type="PROSITE" id="PS50026"/>
    </source>
</evidence>
<proteinExistence type="predicted"/>
<comment type="caution">
    <text evidence="5">Lacks conserved residue(s) required for the propagation of feature annotation.</text>
</comment>
<dbReference type="InterPro" id="IPR000742">
    <property type="entry name" value="EGF"/>
</dbReference>
<dbReference type="InterPro" id="IPR051022">
    <property type="entry name" value="Notch_Cell-Fate_Det"/>
</dbReference>
<comment type="caution">
    <text evidence="9">The sequence shown here is derived from an EMBL/GenBank/DDBJ whole genome shotgun (WGS) entry which is preliminary data.</text>
</comment>
<accession>A0A815BP34</accession>
<evidence type="ECO:0000256" key="6">
    <source>
        <dbReference type="SAM" id="SignalP"/>
    </source>
</evidence>
<dbReference type="AlphaFoldDB" id="A0A815BP34"/>
<feature type="disulfide bond" evidence="5">
    <location>
        <begin position="263"/>
        <end position="272"/>
    </location>
</feature>
<dbReference type="SMART" id="SM00915">
    <property type="entry name" value="Jacalin"/>
    <property type="match status" value="1"/>
</dbReference>
<evidence type="ECO:0000256" key="1">
    <source>
        <dbReference type="ARBA" id="ARBA00022536"/>
    </source>
</evidence>
<evidence type="ECO:0000256" key="2">
    <source>
        <dbReference type="ARBA" id="ARBA00022729"/>
    </source>
</evidence>
<evidence type="ECO:0000259" key="8">
    <source>
        <dbReference type="PROSITE" id="PS51752"/>
    </source>
</evidence>
<feature type="chain" id="PRO_5032564062" description="EGF-like domain-containing protein" evidence="6">
    <location>
        <begin position="25"/>
        <end position="434"/>
    </location>
</feature>
<name>A0A815BP34_9BILA</name>
<dbReference type="PANTHER" id="PTHR24049">
    <property type="entry name" value="CRUMBS FAMILY MEMBER"/>
    <property type="match status" value="1"/>
</dbReference>
<feature type="domain" description="Jacalin-type lectin" evidence="8">
    <location>
        <begin position="83"/>
        <end position="239"/>
    </location>
</feature>
<feature type="domain" description="EGF-like" evidence="7">
    <location>
        <begin position="333"/>
        <end position="366"/>
    </location>
</feature>
<evidence type="ECO:0000256" key="4">
    <source>
        <dbReference type="ARBA" id="ARBA00023157"/>
    </source>
</evidence>
<dbReference type="Pfam" id="PF01419">
    <property type="entry name" value="Jacalin"/>
    <property type="match status" value="1"/>
</dbReference>